<dbReference type="Proteomes" id="UP000321570">
    <property type="component" value="Unassembled WGS sequence"/>
</dbReference>
<gene>
    <name evidence="2" type="ORF">WMSIL1_LOCUS3990</name>
</gene>
<organism evidence="2 3">
    <name type="scientific">Hymenolepis diminuta</name>
    <name type="common">Rat tapeworm</name>
    <dbReference type="NCBI Taxonomy" id="6216"/>
    <lineage>
        <taxon>Eukaryota</taxon>
        <taxon>Metazoa</taxon>
        <taxon>Spiralia</taxon>
        <taxon>Lophotrochozoa</taxon>
        <taxon>Platyhelminthes</taxon>
        <taxon>Cestoda</taxon>
        <taxon>Eucestoda</taxon>
        <taxon>Cyclophyllidea</taxon>
        <taxon>Hymenolepididae</taxon>
        <taxon>Hymenolepis</taxon>
    </lineage>
</organism>
<dbReference type="AlphaFoldDB" id="A0A564Y9L9"/>
<name>A0A564Y9L9_HYMDI</name>
<feature type="compositionally biased region" description="Polar residues" evidence="1">
    <location>
        <begin position="146"/>
        <end position="177"/>
    </location>
</feature>
<evidence type="ECO:0000313" key="3">
    <source>
        <dbReference type="Proteomes" id="UP000321570"/>
    </source>
</evidence>
<feature type="compositionally biased region" description="Basic and acidic residues" evidence="1">
    <location>
        <begin position="131"/>
        <end position="141"/>
    </location>
</feature>
<dbReference type="EMBL" id="CABIJS010000111">
    <property type="protein sequence ID" value="VUZ43224.1"/>
    <property type="molecule type" value="Genomic_DNA"/>
</dbReference>
<feature type="non-terminal residue" evidence="2">
    <location>
        <position position="1"/>
    </location>
</feature>
<protein>
    <submittedName>
        <fullName evidence="2">Uncharacterized protein</fullName>
    </submittedName>
</protein>
<sequence>ENENYSPNTISSPNFSFTTPITNNFGVNLTNEHFTPPEFQNQPSMSTNNNDVGSSFIDSLNQSGFQNQPSASDPNNFAINLSTHSRFGQSTSTLRWIKVIYTNDYVESLRTRSNAERLESLYSFIDQGNSDNDRMNRDNSLHLHPNFNSENLQNQSPSNGSNPQDQSANQGQNTFLTNLPPVDLTDEQLQMVADILNFRNADGRPVSLRDLIAEFRLRR</sequence>
<proteinExistence type="predicted"/>
<reference evidence="2 3" key="1">
    <citation type="submission" date="2019-07" db="EMBL/GenBank/DDBJ databases">
        <authorList>
            <person name="Jastrzebski P J."/>
            <person name="Paukszto L."/>
            <person name="Jastrzebski P J."/>
        </authorList>
    </citation>
    <scope>NUCLEOTIDE SEQUENCE [LARGE SCALE GENOMIC DNA]</scope>
    <source>
        <strain evidence="2 3">WMS-il1</strain>
    </source>
</reference>
<feature type="region of interest" description="Disordered" evidence="1">
    <location>
        <begin position="127"/>
        <end position="180"/>
    </location>
</feature>
<evidence type="ECO:0000256" key="1">
    <source>
        <dbReference type="SAM" id="MobiDB-lite"/>
    </source>
</evidence>
<keyword evidence="3" id="KW-1185">Reference proteome</keyword>
<evidence type="ECO:0000313" key="2">
    <source>
        <dbReference type="EMBL" id="VUZ43224.1"/>
    </source>
</evidence>
<accession>A0A564Y9L9</accession>